<dbReference type="SMART" id="SM00490">
    <property type="entry name" value="HELICc"/>
    <property type="match status" value="1"/>
</dbReference>
<dbReference type="GO" id="GO:0016787">
    <property type="term" value="F:hydrolase activity"/>
    <property type="evidence" value="ECO:0007669"/>
    <property type="project" value="UniProtKB-KW"/>
</dbReference>
<proteinExistence type="predicted"/>
<gene>
    <name evidence="11" type="ORF">cand_002370</name>
</gene>
<comment type="caution">
    <text evidence="11">The sequence shown here is derived from an EMBL/GenBank/DDBJ whole genome shotgun (WGS) entry which is preliminary data.</text>
</comment>
<dbReference type="RefSeq" id="XP_067067752.1">
    <property type="nucleotide sequence ID" value="XM_067210485.1"/>
</dbReference>
<evidence type="ECO:0000256" key="2">
    <source>
        <dbReference type="ARBA" id="ARBA00022741"/>
    </source>
</evidence>
<feature type="domain" description="Helicase C-terminal" evidence="10">
    <location>
        <begin position="401"/>
        <end position="625"/>
    </location>
</feature>
<dbReference type="VEuPathDB" id="CryptoDB:cand_002370"/>
<dbReference type="Proteomes" id="UP000186804">
    <property type="component" value="Unassembled WGS sequence"/>
</dbReference>
<keyword evidence="4" id="KW-0378">Hydrolase</keyword>
<dbReference type="InterPro" id="IPR011545">
    <property type="entry name" value="DEAD/DEAH_box_helicase_dom"/>
</dbReference>
<evidence type="ECO:0000256" key="3">
    <source>
        <dbReference type="ARBA" id="ARBA00022763"/>
    </source>
</evidence>
<evidence type="ECO:0000256" key="5">
    <source>
        <dbReference type="ARBA" id="ARBA00022806"/>
    </source>
</evidence>
<dbReference type="GO" id="GO:0004386">
    <property type="term" value="F:helicase activity"/>
    <property type="evidence" value="ECO:0007669"/>
    <property type="project" value="UniProtKB-KW"/>
</dbReference>
<dbReference type="GO" id="GO:0005524">
    <property type="term" value="F:ATP binding"/>
    <property type="evidence" value="ECO:0007669"/>
    <property type="project" value="UniProtKB-KW"/>
</dbReference>
<dbReference type="InterPro" id="IPR014001">
    <property type="entry name" value="Helicase_ATP-bd"/>
</dbReference>
<dbReference type="Gene3D" id="3.40.50.300">
    <property type="entry name" value="P-loop containing nucleotide triphosphate hydrolases"/>
    <property type="match status" value="2"/>
</dbReference>
<dbReference type="InterPro" id="IPR027417">
    <property type="entry name" value="P-loop_NTPase"/>
</dbReference>
<dbReference type="SMART" id="SM00487">
    <property type="entry name" value="DEXDc"/>
    <property type="match status" value="1"/>
</dbReference>
<dbReference type="FunFam" id="3.40.50.300:FF:000813">
    <property type="entry name" value="helicase POLQ-like isoform X1"/>
    <property type="match status" value="1"/>
</dbReference>
<dbReference type="GO" id="GO:0005634">
    <property type="term" value="C:nucleus"/>
    <property type="evidence" value="ECO:0007669"/>
    <property type="project" value="UniProtKB-SubCell"/>
</dbReference>
<keyword evidence="12" id="KW-1185">Reference proteome</keyword>
<keyword evidence="8" id="KW-0539">Nucleus</keyword>
<evidence type="ECO:0000259" key="9">
    <source>
        <dbReference type="PROSITE" id="PS51192"/>
    </source>
</evidence>
<evidence type="ECO:0000256" key="7">
    <source>
        <dbReference type="ARBA" id="ARBA00023204"/>
    </source>
</evidence>
<dbReference type="CDD" id="cd18026">
    <property type="entry name" value="DEXHc_POLQ-like"/>
    <property type="match status" value="1"/>
</dbReference>
<dbReference type="InterPro" id="IPR048960">
    <property type="entry name" value="POLQ-like_helical"/>
</dbReference>
<dbReference type="PANTHER" id="PTHR47961:SF6">
    <property type="entry name" value="DNA-DIRECTED DNA POLYMERASE"/>
    <property type="match status" value="1"/>
</dbReference>
<dbReference type="PROSITE" id="PS51194">
    <property type="entry name" value="HELICASE_CTER"/>
    <property type="match status" value="1"/>
</dbReference>
<organism evidence="11 12">
    <name type="scientific">Cryptosporidium andersoni</name>
    <dbReference type="NCBI Taxonomy" id="117008"/>
    <lineage>
        <taxon>Eukaryota</taxon>
        <taxon>Sar</taxon>
        <taxon>Alveolata</taxon>
        <taxon>Apicomplexa</taxon>
        <taxon>Conoidasida</taxon>
        <taxon>Coccidia</taxon>
        <taxon>Eucoccidiorida</taxon>
        <taxon>Eimeriorina</taxon>
        <taxon>Cryptosporidiidae</taxon>
        <taxon>Cryptosporidium</taxon>
    </lineage>
</organism>
<dbReference type="InterPro" id="IPR001650">
    <property type="entry name" value="Helicase_C-like"/>
</dbReference>
<dbReference type="Gene3D" id="1.10.3380.20">
    <property type="match status" value="1"/>
</dbReference>
<dbReference type="SUPFAM" id="SSF52540">
    <property type="entry name" value="P-loop containing nucleoside triphosphate hydrolases"/>
    <property type="match status" value="1"/>
</dbReference>
<evidence type="ECO:0000259" key="10">
    <source>
        <dbReference type="PROSITE" id="PS51194"/>
    </source>
</evidence>
<dbReference type="Pfam" id="PF00270">
    <property type="entry name" value="DEAD"/>
    <property type="match status" value="1"/>
</dbReference>
<dbReference type="InterPro" id="IPR050474">
    <property type="entry name" value="Hel308_SKI2-like"/>
</dbReference>
<evidence type="ECO:0000313" key="11">
    <source>
        <dbReference type="EMBL" id="OII75906.1"/>
    </source>
</evidence>
<dbReference type="GeneID" id="92364422"/>
<dbReference type="GO" id="GO:0006281">
    <property type="term" value="P:DNA repair"/>
    <property type="evidence" value="ECO:0007669"/>
    <property type="project" value="UniProtKB-KW"/>
</dbReference>
<feature type="domain" description="Helicase ATP-binding" evidence="9">
    <location>
        <begin position="101"/>
        <end position="280"/>
    </location>
</feature>
<keyword evidence="5 11" id="KW-0347">Helicase</keyword>
<dbReference type="GO" id="GO:0003676">
    <property type="term" value="F:nucleic acid binding"/>
    <property type="evidence" value="ECO:0007669"/>
    <property type="project" value="InterPro"/>
</dbReference>
<keyword evidence="7" id="KW-0234">DNA repair</keyword>
<sequence length="1164" mass="134762">MVLKENLYPGYDCNELYRDKDLMHTLLEFDTGQAFKLDVNTNNSNNLNNMTFNNEVNLEISKNNNFRYDLDFLDLDFRLINHYTRKGLTKLYPWQYECITQPGVLQGKNLIYSAPTSGGKTLVSELLMFRTVTKRRRSALVILPFVSLVSEKCKNYYDAGITCNLSVHEFHYGSKTSLSESFDVGVATIEKANSLINAYIEREILFDRLGIIVIDELHLLGDEQRGYILEVLLTKIRLLSRINKDILNNSNYIQIVGMSATLPNLSSIGYWLDAVVYQTSFRPVPLREYIVIDGTTYQKPMYEESNKLDILDNEHDIINNVEINDDNILNLLDNQYSIDKISKSMNFSLEDSLNINYKINNNLYLLSTWNKQNLRSEINLNSIEIDEELINNSKWKYPIVDMKDLLLLAWEALCKGDSVLVFCPSKYSVETTALFYTRCLSKKFYDNIDITKISRINLINNDMIKRIEYERLQLIKELQKYHKKSKNTNINILYECISKGIAYHHSGLSHTERNIVEKGYRNGSILLLTATSTLAAGVNLPSKRVIFRGISIGKSFLTSAEYKQMSGRAGRAGQRGIYGESFILTNCKTEEFSKTLELMTSDLLPLKSTFITNINGLARLILELITSLSSNIAQFTNNIYNYTHTHIRVNLLEMLKECTLMSFQIQSKNYIHDLFSKVLSLLLNNRMIVKYNSESFKFGFTLDYMCTDLGRAVATAGLSPSNGYELYLELKKANSQFLIESPIFLTYMVTPFPPNNESISINNNKTQNTYSYSYYNINWPNLYEILCRCTLKEHYSIKRLGFNIQVVGYVSQKGEANLPCQLKDKQRYRRYQRFYASLLLSSLIRGVPIKQIINCFQGVKNSDIQQLLTSTITMSNSCIIFCQKLNWWSLGLIFQNYLQKIQNLIFIHPEISFSIIPNSYIAVKKLCKTIKGMSQIGAIELINNLGIKTFKQFIIVPRNVLIHSIHTYLYSSLPQYLNFIENFVDITLNQSYQNIRLPSYNSHDFLYKKHKFQHLFGYQKDNMNINFYDDKADQIIKDELLSNFEIEKNFDYNIDINNHKSSIINENTHQIVDELDKILIEGLDNVNLLNINISRNNTITNMDININSLINSHKLNSLEYPNDSYLENYLQLLDSSAFDIDELQNITDILEWEERITLWSTPLK</sequence>
<reference evidence="11 12" key="1">
    <citation type="submission" date="2016-10" db="EMBL/GenBank/DDBJ databases">
        <title>Reductive evolution of mitochondrial metabolism and differential evolution of invasion-related proteins in Cryptosporidium.</title>
        <authorList>
            <person name="Liu S."/>
            <person name="Roellig D.M."/>
            <person name="Guo Y."/>
            <person name="Li N."/>
            <person name="Frace M.A."/>
            <person name="Tang K."/>
            <person name="Zhang L."/>
            <person name="Feng Y."/>
            <person name="Xiao L."/>
        </authorList>
    </citation>
    <scope>NUCLEOTIDE SEQUENCE [LARGE SCALE GENOMIC DNA]</scope>
    <source>
        <strain evidence="11">30847</strain>
    </source>
</reference>
<protein>
    <submittedName>
        <fullName evidence="11">DEAD DEAH box helicase family protein</fullName>
    </submittedName>
</protein>
<dbReference type="Pfam" id="PF00271">
    <property type="entry name" value="Helicase_C"/>
    <property type="match status" value="1"/>
</dbReference>
<keyword evidence="6" id="KW-0067">ATP-binding</keyword>
<evidence type="ECO:0000256" key="4">
    <source>
        <dbReference type="ARBA" id="ARBA00022801"/>
    </source>
</evidence>
<evidence type="ECO:0000256" key="6">
    <source>
        <dbReference type="ARBA" id="ARBA00022840"/>
    </source>
</evidence>
<dbReference type="Pfam" id="PF21099">
    <property type="entry name" value="POLQ_helical"/>
    <property type="match status" value="1"/>
</dbReference>
<dbReference type="PANTHER" id="PTHR47961">
    <property type="entry name" value="DNA POLYMERASE THETA, PUTATIVE (AFU_ORTHOLOGUE AFUA_1G05260)-RELATED"/>
    <property type="match status" value="1"/>
</dbReference>
<dbReference type="EMBL" id="LRBS01000072">
    <property type="protein sequence ID" value="OII75906.1"/>
    <property type="molecule type" value="Genomic_DNA"/>
</dbReference>
<dbReference type="SUPFAM" id="SSF158702">
    <property type="entry name" value="Sec63 N-terminal domain-like"/>
    <property type="match status" value="1"/>
</dbReference>
<keyword evidence="2" id="KW-0547">Nucleotide-binding</keyword>
<evidence type="ECO:0000313" key="12">
    <source>
        <dbReference type="Proteomes" id="UP000186804"/>
    </source>
</evidence>
<accession>A0A1J4MNR0</accession>
<name>A0A1J4MNR0_9CRYT</name>
<dbReference type="PROSITE" id="PS51192">
    <property type="entry name" value="HELICASE_ATP_BIND_1"/>
    <property type="match status" value="1"/>
</dbReference>
<keyword evidence="3" id="KW-0227">DNA damage</keyword>
<evidence type="ECO:0000256" key="8">
    <source>
        <dbReference type="ARBA" id="ARBA00023242"/>
    </source>
</evidence>
<comment type="subcellular location">
    <subcellularLocation>
        <location evidence="1">Nucleus</location>
    </subcellularLocation>
</comment>
<evidence type="ECO:0000256" key="1">
    <source>
        <dbReference type="ARBA" id="ARBA00004123"/>
    </source>
</evidence>
<dbReference type="OrthoDB" id="2320933at2759"/>
<dbReference type="AlphaFoldDB" id="A0A1J4MNR0"/>